<dbReference type="AlphaFoldDB" id="A0A5J6WUP3"/>
<keyword evidence="2" id="KW-1185">Reference proteome</keyword>
<dbReference type="KEGG" id="asim:FE240_07410"/>
<dbReference type="Proteomes" id="UP000594034">
    <property type="component" value="Chromosome"/>
</dbReference>
<sequence length="239" mass="26788">MGDIVITDDKEWGCKHNKLPENGNIKSCLITVNDLRCIAQKLTESVLDTSWMLSMDKGTKKSYRYTANETAEALVAIFKKFQDSNEIGSEFGEIMISIGSSRALEIIFEHRALPIAEIWKPQKKQNEGFDFHTECPANLINFGEAKYSSSINSHIKAIPQIEKFINEEKHFRDRAHLKNIADTKSINNLDDDNFGVIAAFSINSANHQAIMDNALKRIYRSSLVKGATAIYLVGVICSA</sequence>
<reference evidence="1 2" key="1">
    <citation type="submission" date="2019-05" db="EMBL/GenBank/DDBJ databases">
        <title>OXA-830, a novel chromosomally encoded expanded-spectrum class D beta-lactamase in Aeromonas simiae.</title>
        <authorList>
            <person name="Zhou W."/>
            <person name="Chen Q."/>
        </authorList>
    </citation>
    <scope>NUCLEOTIDE SEQUENCE [LARGE SCALE GENOMIC DNA]</scope>
    <source>
        <strain evidence="1 2">A6</strain>
    </source>
</reference>
<gene>
    <name evidence="1" type="ORF">FE240_07410</name>
</gene>
<organism evidence="1 2">
    <name type="scientific">Aeromonas simiae</name>
    <dbReference type="NCBI Taxonomy" id="218936"/>
    <lineage>
        <taxon>Bacteria</taxon>
        <taxon>Pseudomonadati</taxon>
        <taxon>Pseudomonadota</taxon>
        <taxon>Gammaproteobacteria</taxon>
        <taxon>Aeromonadales</taxon>
        <taxon>Aeromonadaceae</taxon>
        <taxon>Aeromonas</taxon>
    </lineage>
</organism>
<name>A0A5J6WUP3_9GAMM</name>
<proteinExistence type="predicted"/>
<evidence type="ECO:0008006" key="3">
    <source>
        <dbReference type="Google" id="ProtNLM"/>
    </source>
</evidence>
<evidence type="ECO:0000313" key="1">
    <source>
        <dbReference type="EMBL" id="QFI54540.1"/>
    </source>
</evidence>
<dbReference type="EMBL" id="CP040449">
    <property type="protein sequence ID" value="QFI54540.1"/>
    <property type="molecule type" value="Genomic_DNA"/>
</dbReference>
<accession>A0A5J6WUP3</accession>
<protein>
    <recommendedName>
        <fullName evidence="3">DUF1837 domain-containing protein</fullName>
    </recommendedName>
</protein>
<evidence type="ECO:0000313" key="2">
    <source>
        <dbReference type="Proteomes" id="UP000594034"/>
    </source>
</evidence>